<keyword evidence="1" id="KW-0479">Metal-binding</keyword>
<dbReference type="InterPro" id="IPR052977">
    <property type="entry name" value="Polyferredoxin-like_ET"/>
</dbReference>
<dbReference type="InterPro" id="IPR017896">
    <property type="entry name" value="4Fe4S_Fe-S-bd"/>
</dbReference>
<dbReference type="AlphaFoldDB" id="A0A9D9I7C0"/>
<dbReference type="PANTHER" id="PTHR43193:SF2">
    <property type="entry name" value="POLYFERREDOXIN PROTEIN FWDF"/>
    <property type="match status" value="1"/>
</dbReference>
<dbReference type="GO" id="GO:0051536">
    <property type="term" value="F:iron-sulfur cluster binding"/>
    <property type="evidence" value="ECO:0007669"/>
    <property type="project" value="UniProtKB-KW"/>
</dbReference>
<keyword evidence="2" id="KW-0408">Iron</keyword>
<comment type="caution">
    <text evidence="5">The sequence shown here is derived from an EMBL/GenBank/DDBJ whole genome shotgun (WGS) entry which is preliminary data.</text>
</comment>
<dbReference type="Pfam" id="PF04432">
    <property type="entry name" value="FrhB_FdhB_C"/>
    <property type="match status" value="1"/>
</dbReference>
<dbReference type="Pfam" id="PF12838">
    <property type="entry name" value="Fer4_7"/>
    <property type="match status" value="1"/>
</dbReference>
<dbReference type="SUPFAM" id="SSF54862">
    <property type="entry name" value="4Fe-4S ferredoxins"/>
    <property type="match status" value="1"/>
</dbReference>
<evidence type="ECO:0000256" key="1">
    <source>
        <dbReference type="ARBA" id="ARBA00022723"/>
    </source>
</evidence>
<evidence type="ECO:0000256" key="2">
    <source>
        <dbReference type="ARBA" id="ARBA00023004"/>
    </source>
</evidence>
<reference evidence="5" key="2">
    <citation type="journal article" date="2021" name="PeerJ">
        <title>Extensive microbial diversity within the chicken gut microbiome revealed by metagenomics and culture.</title>
        <authorList>
            <person name="Gilroy R."/>
            <person name="Ravi A."/>
            <person name="Getino M."/>
            <person name="Pursley I."/>
            <person name="Horton D.L."/>
            <person name="Alikhan N.F."/>
            <person name="Baker D."/>
            <person name="Gharbi K."/>
            <person name="Hall N."/>
            <person name="Watson M."/>
            <person name="Adriaenssens E.M."/>
            <person name="Foster-Nyarko E."/>
            <person name="Jarju S."/>
            <person name="Secka A."/>
            <person name="Antonio M."/>
            <person name="Oren A."/>
            <person name="Chaudhuri R.R."/>
            <person name="La Ragione R."/>
            <person name="Hildebrand F."/>
            <person name="Pallen M.J."/>
        </authorList>
    </citation>
    <scope>NUCLEOTIDE SEQUENCE</scope>
    <source>
        <strain evidence="5">B1-15692</strain>
    </source>
</reference>
<evidence type="ECO:0000313" key="5">
    <source>
        <dbReference type="EMBL" id="MBO8466960.1"/>
    </source>
</evidence>
<dbReference type="PROSITE" id="PS51379">
    <property type="entry name" value="4FE4S_FER_2"/>
    <property type="match status" value="2"/>
</dbReference>
<sequence length="392" mass="44359">MSKIQLCDQYNCTQCMACVNACPKGCISMIDAGEGFYIPQISREACVECGSCMRACHRIDPKLGYNQPMKTLACWTKNDSDRKKSSSGGAFSVLARKTLNKGGVVYGATMDRDLTVKHIGVDNIDNIRLLQGSKYVQSFLGETYKSVQEQLKGGREVLFTGTPCQVGGLLTFLRKKYDNLITCDMVCHGVPSQRAFNAFCERTHLSGTCDSVSFRFTEGWGFQLARELVSPTKDGDSNSTSVQRKPILPHNAWYMRAFNKSLMFNESCYTCPYAIPQRISDFTMADYWGLGSHAPFNHPTFKGVSMLLVNNERAWAMIQDCPELFYEERTLEEAIEGNYNLSHCSSRPKGRDSFIKDMENMPQNKLVVKYDIKANMRDYLRILKQWINSKRV</sequence>
<protein>
    <submittedName>
        <fullName evidence="5">Coenzyme F420 hydrogenase/dehydrogenase, beta subunit C-terminal domain</fullName>
    </submittedName>
</protein>
<keyword evidence="3" id="KW-0411">Iron-sulfur</keyword>
<dbReference type="InterPro" id="IPR017900">
    <property type="entry name" value="4Fe4S_Fe_S_CS"/>
</dbReference>
<feature type="domain" description="4Fe-4S ferredoxin-type" evidence="4">
    <location>
        <begin position="37"/>
        <end position="66"/>
    </location>
</feature>
<name>A0A9D9I7C0_9BACT</name>
<feature type="domain" description="4Fe-4S ferredoxin-type" evidence="4">
    <location>
        <begin position="2"/>
        <end position="32"/>
    </location>
</feature>
<evidence type="ECO:0000313" key="6">
    <source>
        <dbReference type="Proteomes" id="UP000823660"/>
    </source>
</evidence>
<dbReference type="EMBL" id="JADIMH010000022">
    <property type="protein sequence ID" value="MBO8466960.1"/>
    <property type="molecule type" value="Genomic_DNA"/>
</dbReference>
<dbReference type="GO" id="GO:0046872">
    <property type="term" value="F:metal ion binding"/>
    <property type="evidence" value="ECO:0007669"/>
    <property type="project" value="UniProtKB-KW"/>
</dbReference>
<organism evidence="5 6">
    <name type="scientific">Candidatus Cryptobacteroides faecipullorum</name>
    <dbReference type="NCBI Taxonomy" id="2840764"/>
    <lineage>
        <taxon>Bacteria</taxon>
        <taxon>Pseudomonadati</taxon>
        <taxon>Bacteroidota</taxon>
        <taxon>Bacteroidia</taxon>
        <taxon>Bacteroidales</taxon>
        <taxon>Candidatus Cryptobacteroides</taxon>
    </lineage>
</organism>
<gene>
    <name evidence="5" type="ORF">IAB99_04260</name>
</gene>
<dbReference type="PROSITE" id="PS00198">
    <property type="entry name" value="4FE4S_FER_1"/>
    <property type="match status" value="1"/>
</dbReference>
<proteinExistence type="predicted"/>
<dbReference type="PANTHER" id="PTHR43193">
    <property type="match status" value="1"/>
</dbReference>
<dbReference type="Proteomes" id="UP000823660">
    <property type="component" value="Unassembled WGS sequence"/>
</dbReference>
<dbReference type="Gene3D" id="3.30.70.20">
    <property type="match status" value="1"/>
</dbReference>
<dbReference type="InterPro" id="IPR007525">
    <property type="entry name" value="FrhB_FdhB_C"/>
</dbReference>
<evidence type="ECO:0000256" key="3">
    <source>
        <dbReference type="ARBA" id="ARBA00023014"/>
    </source>
</evidence>
<evidence type="ECO:0000259" key="4">
    <source>
        <dbReference type="PROSITE" id="PS51379"/>
    </source>
</evidence>
<accession>A0A9D9I7C0</accession>
<reference evidence="5" key="1">
    <citation type="submission" date="2020-10" db="EMBL/GenBank/DDBJ databases">
        <authorList>
            <person name="Gilroy R."/>
        </authorList>
    </citation>
    <scope>NUCLEOTIDE SEQUENCE</scope>
    <source>
        <strain evidence="5">B1-15692</strain>
    </source>
</reference>